<organism evidence="2 3">
    <name type="scientific">Strongyloides venezuelensis</name>
    <name type="common">Threadworm</name>
    <dbReference type="NCBI Taxonomy" id="75913"/>
    <lineage>
        <taxon>Eukaryota</taxon>
        <taxon>Metazoa</taxon>
        <taxon>Ecdysozoa</taxon>
        <taxon>Nematoda</taxon>
        <taxon>Chromadorea</taxon>
        <taxon>Rhabditida</taxon>
        <taxon>Tylenchina</taxon>
        <taxon>Panagrolaimomorpha</taxon>
        <taxon>Strongyloidoidea</taxon>
        <taxon>Strongyloididae</taxon>
        <taxon>Strongyloides</taxon>
    </lineage>
</organism>
<keyword evidence="1" id="KW-0472">Membrane</keyword>
<sequence length="76" mass="8649">MSRVINFLFIKSSVLENVANSFIYWIIDLEIFGLFYAVLFLSSPLRNLILLNKNFYASGNSVMVVVVTRNKNINGS</sequence>
<evidence type="ECO:0000313" key="3">
    <source>
        <dbReference type="WBParaSite" id="SVE_0272100.1"/>
    </source>
</evidence>
<protein>
    <submittedName>
        <fullName evidence="3">7TM GPCR serpentine receptor class x (Srx) domain-containing protein</fullName>
    </submittedName>
</protein>
<dbReference type="Proteomes" id="UP000035680">
    <property type="component" value="Unassembled WGS sequence"/>
</dbReference>
<name>A0A0K0F1P6_STRVS</name>
<keyword evidence="2" id="KW-1185">Reference proteome</keyword>
<accession>A0A0K0F1P6</accession>
<reference evidence="3" key="2">
    <citation type="submission" date="2015-08" db="UniProtKB">
        <authorList>
            <consortium name="WormBaseParasite"/>
        </authorList>
    </citation>
    <scope>IDENTIFICATION</scope>
</reference>
<dbReference type="AlphaFoldDB" id="A0A0K0F1P6"/>
<keyword evidence="1" id="KW-0812">Transmembrane</keyword>
<keyword evidence="1" id="KW-1133">Transmembrane helix</keyword>
<feature type="transmembrane region" description="Helical" evidence="1">
    <location>
        <begin position="22"/>
        <end position="41"/>
    </location>
</feature>
<evidence type="ECO:0000256" key="1">
    <source>
        <dbReference type="SAM" id="Phobius"/>
    </source>
</evidence>
<evidence type="ECO:0000313" key="2">
    <source>
        <dbReference type="Proteomes" id="UP000035680"/>
    </source>
</evidence>
<reference evidence="2" key="1">
    <citation type="submission" date="2014-07" db="EMBL/GenBank/DDBJ databases">
        <authorList>
            <person name="Martin A.A"/>
            <person name="De Silva N."/>
        </authorList>
    </citation>
    <scope>NUCLEOTIDE SEQUENCE</scope>
</reference>
<proteinExistence type="predicted"/>
<dbReference type="WBParaSite" id="SVE_0272100.1">
    <property type="protein sequence ID" value="SVE_0272100.1"/>
    <property type="gene ID" value="SVE_0272100"/>
</dbReference>